<evidence type="ECO:0000313" key="4">
    <source>
        <dbReference type="Proteomes" id="UP000792865"/>
    </source>
</evidence>
<organism evidence="3 4">
    <name type="scientific">Candidatus Williamhamiltonella defendens</name>
    <dbReference type="NCBI Taxonomy" id="138072"/>
    <lineage>
        <taxon>Bacteria</taxon>
        <taxon>Pseudomonadati</taxon>
        <taxon>Pseudomonadota</taxon>
        <taxon>Gammaproteobacteria</taxon>
        <taxon>Enterobacterales</taxon>
        <taxon>Enterobacteriaceae</taxon>
        <taxon>aphid secondary symbionts</taxon>
        <taxon>Candidatus Williamhamiltonella</taxon>
    </lineage>
</organism>
<feature type="domain" description="Bacterial Ig-like" evidence="2">
    <location>
        <begin position="316"/>
        <end position="426"/>
    </location>
</feature>
<feature type="domain" description="Bacterial Ig-like" evidence="2">
    <location>
        <begin position="654"/>
        <end position="756"/>
    </location>
</feature>
<gene>
    <name evidence="3" type="ORF">CJJ18_06220</name>
</gene>
<dbReference type="RefSeq" id="WP_095034355.1">
    <property type="nucleotide sequence ID" value="NZ_CAWNYN010000001.1"/>
</dbReference>
<dbReference type="Gene3D" id="3.30.420.430">
    <property type="match status" value="1"/>
</dbReference>
<feature type="compositionally biased region" description="Low complexity" evidence="1">
    <location>
        <begin position="1248"/>
        <end position="1259"/>
    </location>
</feature>
<feature type="domain" description="Bacterial Ig-like" evidence="2">
    <location>
        <begin position="221"/>
        <end position="302"/>
    </location>
</feature>
<proteinExistence type="predicted"/>
<name>A0AAC9YFX4_9ENTR</name>
<dbReference type="Pfam" id="PF19077">
    <property type="entry name" value="Big_13"/>
    <property type="match status" value="4"/>
</dbReference>
<protein>
    <recommendedName>
        <fullName evidence="2">Bacterial Ig-like domain-containing protein</fullName>
    </recommendedName>
</protein>
<dbReference type="Gene3D" id="6.20.50.90">
    <property type="match status" value="1"/>
</dbReference>
<feature type="compositionally biased region" description="Basic and acidic residues" evidence="1">
    <location>
        <begin position="1130"/>
        <end position="1149"/>
    </location>
</feature>
<dbReference type="InterPro" id="IPR044016">
    <property type="entry name" value="Big_13"/>
</dbReference>
<evidence type="ECO:0000256" key="1">
    <source>
        <dbReference type="SAM" id="MobiDB-lite"/>
    </source>
</evidence>
<feature type="compositionally biased region" description="Basic and acidic residues" evidence="1">
    <location>
        <begin position="1109"/>
        <end position="1118"/>
    </location>
</feature>
<sequence>MTFSVSVKGADIPFATSNYKKNEGGLPFSSNTEKIKVQFPEDDGDYQIKLDVVGVGGVRQSAEDLLLTLNAQVDTPQISLQSQKDVATPLTSQKKPTFLIQNIGEHVRIIKIIRESQGKDPVKKEFICKINDKGEVQTLNNDSGGTLTKDAGNLRTYTFTPSDDWPDGTYNVRVEVTNRARKSEISNQDKILTLTIDNNLPEVPKIELHPDDNSTYPVSLKKTETWTKKNLPKFNITVKTNDLNPVTKVHVKVKNPSGNETIEQATKKDGQWTFTPGNSFTKGAYKLSVQSENQLERTSHFSSDITVNFNADTPGKPEIRLDSASITGIDNLTDITNNSSPKLSITKINTIQDAVDPDAVEVTLTNDSTNKELATNEIANYDSKHKTFFYVQKNLLQGNYTATVKATNKAGIPSQISDPFKFEVDTTAPEKPTIELPTESFIDHSSNGVKRKVAKDPSQLVFSIRTAKEIDDPKYIEVSLDGNRLDKGGLNTKTGKGGWLTWVRLYDKIVWKFTYNIPLSAKDNYQLSVKIEDKAGNPATTTSELFRILPDLPTPTIEMANSTSLDKANYPNLTKNNQVSFNITLPGFKAEDVKKLEVSLDNRNWKVISNSKTGTWKYKTDSLTDNRHTLYVQITDITDKNKTTEQSFVVDTTISQPIIQMVKTEKDETTPEGKMIFKRRKPSFKFLSIPQDIYDITVTLDDKDTVIGKSEILKSTESGTYIWTPGADLSRGEHTIKVAYRDLANNEQHSQEQSFGISVLNVTYAVLPPETDEESEELISLRNKDSKDYGTKNFATHIIVEGKRGETFIVKNVYEDEIRTSTSSVNDKFLNIKTDKFRSRVFKIYSKDGEKETFLDDYKIPAAPNNIKWNFFKKGGHNILAVKGHIEPGTRLIIGQKKKKIASTEFLKHGKFHVEIDPSRIQDFKNLVILSEDSKGTQGYLASVNEENWQNMSNILFWDEDNQSYVLKNDQYWHNIPISRIDLVNNYMSLGRYSKLRAVDDYTLTFSDPDEIESITQNLNSGYVADKKRSDSSVPRNGLSIDYVIGERGSLSTNISGFVFFNRKDYEDNFKDLSKKNAINYYDPQPDIGVPEIPESAARSKRSLPLDEESAKEGKDENLPEPTPIASKAQESHQPHTREDNREDNKEAQAQEGNAQLIQPEEPQAIEADSLKKESLPLIQPMDLNAPATVEPPDSEPSPEAKADDTPAKEQAQQTSDAPLPPAAMEELDEQADAEPPQNPIELLNPITSEENTTADTTTPSFTLNAPKEAPDAVKAVVTVDNRPEYVLELIDNQGVFTVEMPLAEGPHELKVKFIDPYGDWIRLDKTFTIDASSERILSSLETPDRYQSDLSAGSKTIPSKENADILMMTPVLHLPEHEEESMYYG</sequence>
<dbReference type="InterPro" id="IPR013783">
    <property type="entry name" value="Ig-like_fold"/>
</dbReference>
<feature type="compositionally biased region" description="Basic and acidic residues" evidence="1">
    <location>
        <begin position="1199"/>
        <end position="1208"/>
    </location>
</feature>
<feature type="region of interest" description="Disordered" evidence="1">
    <location>
        <begin position="1082"/>
        <end position="1266"/>
    </location>
</feature>
<evidence type="ECO:0000259" key="2">
    <source>
        <dbReference type="Pfam" id="PF19077"/>
    </source>
</evidence>
<accession>A0AAC9YFX4</accession>
<reference evidence="3" key="1">
    <citation type="submission" date="2017-08" db="EMBL/GenBank/DDBJ databases">
        <title>Genome sequence of Candidatus Hamiltonella defensa from Acyrthosiphon pisum strain MI47.</title>
        <authorList>
            <person name="Patel V.A."/>
            <person name="Chevignon G."/>
            <person name="Russell J.A."/>
            <person name="Oliver K.M."/>
        </authorList>
    </citation>
    <scope>NUCLEOTIDE SEQUENCE</scope>
    <source>
        <strain evidence="3">MI47</strain>
    </source>
</reference>
<dbReference type="EMBL" id="CP022932">
    <property type="protein sequence ID" value="ASV33675.1"/>
    <property type="molecule type" value="Genomic_DNA"/>
</dbReference>
<dbReference type="Gene3D" id="2.60.40.10">
    <property type="entry name" value="Immunoglobulins"/>
    <property type="match status" value="4"/>
</dbReference>
<evidence type="ECO:0000313" key="3">
    <source>
        <dbReference type="EMBL" id="ASV33675.1"/>
    </source>
</evidence>
<dbReference type="Proteomes" id="UP000792865">
    <property type="component" value="Chromosome"/>
</dbReference>
<feature type="domain" description="Bacterial Ig-like" evidence="2">
    <location>
        <begin position="552"/>
        <end position="652"/>
    </location>
</feature>